<keyword evidence="4" id="KW-1185">Reference proteome</keyword>
<feature type="domain" description="EamA" evidence="2">
    <location>
        <begin position="8"/>
        <end position="143"/>
    </location>
</feature>
<evidence type="ECO:0000313" key="4">
    <source>
        <dbReference type="Proteomes" id="UP000029672"/>
    </source>
</evidence>
<dbReference type="RefSeq" id="WP_040009122.1">
    <property type="nucleotide sequence ID" value="NZ_CP009574.1"/>
</dbReference>
<feature type="transmembrane region" description="Helical" evidence="1">
    <location>
        <begin position="128"/>
        <end position="146"/>
    </location>
</feature>
<feature type="transmembrane region" description="Helical" evidence="1">
    <location>
        <begin position="31"/>
        <end position="58"/>
    </location>
</feature>
<dbReference type="eggNOG" id="COG0697">
    <property type="taxonomic scope" value="Bacteria"/>
</dbReference>
<dbReference type="STRING" id="1547445.LO80_05050"/>
<gene>
    <name evidence="3" type="ORF">LO80_05050</name>
</gene>
<feature type="transmembrane region" description="Helical" evidence="1">
    <location>
        <begin position="158"/>
        <end position="178"/>
    </location>
</feature>
<keyword evidence="1 3" id="KW-0812">Transmembrane</keyword>
<feature type="transmembrane region" description="Helical" evidence="1">
    <location>
        <begin position="242"/>
        <end position="264"/>
    </location>
</feature>
<dbReference type="Proteomes" id="UP000029672">
    <property type="component" value="Chromosome"/>
</dbReference>
<dbReference type="AlphaFoldDB" id="A0A097EPA3"/>
<dbReference type="HOGENOM" id="CLU_044169_1_0_6"/>
<feature type="transmembrane region" description="Helical" evidence="1">
    <location>
        <begin position="270"/>
        <end position="288"/>
    </location>
</feature>
<feature type="transmembrane region" description="Helical" evidence="1">
    <location>
        <begin position="214"/>
        <end position="233"/>
    </location>
</feature>
<evidence type="ECO:0000259" key="2">
    <source>
        <dbReference type="Pfam" id="PF00892"/>
    </source>
</evidence>
<dbReference type="EMBL" id="CP009574">
    <property type="protein sequence ID" value="AIT09393.1"/>
    <property type="molecule type" value="Genomic_DNA"/>
</dbReference>
<feature type="transmembrane region" description="Helical" evidence="1">
    <location>
        <begin position="190"/>
        <end position="208"/>
    </location>
</feature>
<feature type="transmembrane region" description="Helical" evidence="1">
    <location>
        <begin position="70"/>
        <end position="90"/>
    </location>
</feature>
<accession>A0A097EPA3</accession>
<dbReference type="InterPro" id="IPR000620">
    <property type="entry name" value="EamA_dom"/>
</dbReference>
<dbReference type="Gene3D" id="1.10.3730.20">
    <property type="match status" value="1"/>
</dbReference>
<reference evidence="3 4" key="1">
    <citation type="submission" date="2014-10" db="EMBL/GenBank/DDBJ databases">
        <title>Whole genome sequence of Francisella endociliophora strain FSC1006, isolated from a laboratory culture of the marine ciliate Euplotes raikovi.</title>
        <authorList>
            <person name="Granberg M."/>
            <person name="Backman S."/>
            <person name="Lundmark E."/>
            <person name="Nilsson E."/>
            <person name="Karlsson E."/>
            <person name="Thelaus J."/>
            <person name="Ohrman C."/>
            <person name="Larkeryd A."/>
            <person name="Stenberg P."/>
        </authorList>
    </citation>
    <scope>NUCLEOTIDE SEQUENCE [LARGE SCALE GENOMIC DNA]</scope>
    <source>
        <strain evidence="3 4">FSC1006</strain>
    </source>
</reference>
<keyword evidence="1" id="KW-0472">Membrane</keyword>
<feature type="domain" description="EamA" evidence="2">
    <location>
        <begin position="156"/>
        <end position="288"/>
    </location>
</feature>
<organism evidence="3 4">
    <name type="scientific">Candidatus Francisella endociliophora</name>
    <dbReference type="NCBI Taxonomy" id="653937"/>
    <lineage>
        <taxon>Bacteria</taxon>
        <taxon>Pseudomonadati</taxon>
        <taxon>Pseudomonadota</taxon>
        <taxon>Gammaproteobacteria</taxon>
        <taxon>Thiotrichales</taxon>
        <taxon>Francisellaceae</taxon>
        <taxon>Francisella</taxon>
    </lineage>
</organism>
<feature type="transmembrane region" description="Helical" evidence="1">
    <location>
        <begin position="7"/>
        <end position="25"/>
    </location>
</feature>
<keyword evidence="1" id="KW-1133">Transmembrane helix</keyword>
<proteinExistence type="predicted"/>
<evidence type="ECO:0000313" key="3">
    <source>
        <dbReference type="EMBL" id="AIT09393.1"/>
    </source>
</evidence>
<dbReference type="InterPro" id="IPR037185">
    <property type="entry name" value="EmrE-like"/>
</dbReference>
<dbReference type="SUPFAM" id="SSF103481">
    <property type="entry name" value="Multidrug resistance efflux transporter EmrE"/>
    <property type="match status" value="2"/>
</dbReference>
<sequence>MDFKKRAFFYGTLSGIFWGLDYTLAGQVHTLLTMTFLVSMWLTSIHDLGVAATVGVVSRSSIKKVKSLKFWQMVSICCIPLLGGLAMTMYMLSAKYIATGTAIVLSSCYPAIGMIGARIFLKEALTPLKTLGFIIVILGITLTAYGELSDKPNQLIGLFFAIFAAIFWGLEGIIYKVVLNAGVSANTLLFLRKISTIIIFLPFTFMIIHTVSVYILLLIAAIGIIGYIADLAYMQAFKYSNVALAMSLNITYIIWGPLFAFLLFDQDISFIILAACAVLIFTGNFLIFKSKSVY</sequence>
<feature type="transmembrane region" description="Helical" evidence="1">
    <location>
        <begin position="96"/>
        <end position="121"/>
    </location>
</feature>
<dbReference type="PANTHER" id="PTHR22911:SF137">
    <property type="entry name" value="SOLUTE CARRIER FAMILY 35 MEMBER G2-RELATED"/>
    <property type="match status" value="1"/>
</dbReference>
<dbReference type="Pfam" id="PF00892">
    <property type="entry name" value="EamA"/>
    <property type="match status" value="2"/>
</dbReference>
<name>A0A097EPA3_9GAMM</name>
<evidence type="ECO:0000256" key="1">
    <source>
        <dbReference type="SAM" id="Phobius"/>
    </source>
</evidence>
<dbReference type="KEGG" id="frf:LO80_05050"/>
<dbReference type="GO" id="GO:0016020">
    <property type="term" value="C:membrane"/>
    <property type="evidence" value="ECO:0007669"/>
    <property type="project" value="InterPro"/>
</dbReference>
<dbReference type="OrthoDB" id="5604143at2"/>
<dbReference type="PANTHER" id="PTHR22911">
    <property type="entry name" value="ACYL-MALONYL CONDENSING ENZYME-RELATED"/>
    <property type="match status" value="1"/>
</dbReference>
<protein>
    <submittedName>
        <fullName evidence="3">LicB transmembrane protein</fullName>
    </submittedName>
</protein>